<gene>
    <name evidence="3" type="ORF">N825_11245</name>
</gene>
<dbReference type="Pfam" id="PF01048">
    <property type="entry name" value="PNP_UDP_1"/>
    <property type="match status" value="1"/>
</dbReference>
<dbReference type="Gene3D" id="3.40.50.1580">
    <property type="entry name" value="Nucleoside phosphorylase domain"/>
    <property type="match status" value="1"/>
</dbReference>
<feature type="domain" description="Nucleoside phosphorylase" evidence="2">
    <location>
        <begin position="86"/>
        <end position="142"/>
    </location>
</feature>
<reference evidence="3 4" key="1">
    <citation type="submission" date="2013-08" db="EMBL/GenBank/DDBJ databases">
        <title>The genome sequence of Skermanella stibiiresistens.</title>
        <authorList>
            <person name="Zhu W."/>
            <person name="Wang G."/>
        </authorList>
    </citation>
    <scope>NUCLEOTIDE SEQUENCE [LARGE SCALE GENOMIC DNA]</scope>
    <source>
        <strain evidence="3 4">SB22</strain>
    </source>
</reference>
<evidence type="ECO:0000313" key="4">
    <source>
        <dbReference type="Proteomes" id="UP000019486"/>
    </source>
</evidence>
<comment type="caution">
    <text evidence="3">The sequence shown here is derived from an EMBL/GenBank/DDBJ whole genome shotgun (WGS) entry which is preliminary data.</text>
</comment>
<sequence length="208" mass="20999">MTPAIVVGMEMEARIACGSGMPVSLLAGAAGLLAEGASGLISFGIAGGLAPGLLAGTLVVASEVVLTDGTRLPARPVECREAIIAPIAAAPAIVWRVADKRALHRGTGAAAVDLESGEVARLCAEAGVPFAVIRAIADPAGRELPPAALIGMGADGRVDLPAVIRSVARRPSQIPALIGVGLDTRRALRTLAAVDLRLCWPTPGSSRR</sequence>
<feature type="transmembrane region" description="Helical" evidence="1">
    <location>
        <begin position="12"/>
        <end position="34"/>
    </location>
</feature>
<accession>W9GY67</accession>
<dbReference type="GO" id="GO:0008782">
    <property type="term" value="F:adenosylhomocysteine nucleosidase activity"/>
    <property type="evidence" value="ECO:0007669"/>
    <property type="project" value="TreeGrafter"/>
</dbReference>
<feature type="transmembrane region" description="Helical" evidence="1">
    <location>
        <begin position="40"/>
        <end position="66"/>
    </location>
</feature>
<dbReference type="PANTHER" id="PTHR46832:SF1">
    <property type="entry name" value="5'-METHYLTHIOADENOSINE_S-ADENOSYLHOMOCYSTEINE NUCLEOSIDASE"/>
    <property type="match status" value="1"/>
</dbReference>
<dbReference type="GO" id="GO:0008930">
    <property type="term" value="F:methylthioadenosine nucleosidase activity"/>
    <property type="evidence" value="ECO:0007669"/>
    <property type="project" value="TreeGrafter"/>
</dbReference>
<dbReference type="PANTHER" id="PTHR46832">
    <property type="entry name" value="5'-METHYLTHIOADENOSINE/S-ADENOSYLHOMOCYSTEINE NUCLEOSIDASE"/>
    <property type="match status" value="1"/>
</dbReference>
<dbReference type="OrthoDB" id="7357315at2"/>
<dbReference type="GO" id="GO:0019284">
    <property type="term" value="P:L-methionine salvage from S-adenosylmethionine"/>
    <property type="evidence" value="ECO:0007669"/>
    <property type="project" value="TreeGrafter"/>
</dbReference>
<keyword evidence="1" id="KW-0472">Membrane</keyword>
<keyword evidence="4" id="KW-1185">Reference proteome</keyword>
<dbReference type="STRING" id="1385369.N825_11245"/>
<dbReference type="GO" id="GO:0009116">
    <property type="term" value="P:nucleoside metabolic process"/>
    <property type="evidence" value="ECO:0007669"/>
    <property type="project" value="InterPro"/>
</dbReference>
<dbReference type="GO" id="GO:0005829">
    <property type="term" value="C:cytosol"/>
    <property type="evidence" value="ECO:0007669"/>
    <property type="project" value="TreeGrafter"/>
</dbReference>
<keyword evidence="1" id="KW-0812">Transmembrane</keyword>
<evidence type="ECO:0000313" key="3">
    <source>
        <dbReference type="EMBL" id="EWY38739.1"/>
    </source>
</evidence>
<keyword evidence="1" id="KW-1133">Transmembrane helix</keyword>
<dbReference type="InterPro" id="IPR000845">
    <property type="entry name" value="Nucleoside_phosphorylase_d"/>
</dbReference>
<dbReference type="RefSeq" id="WP_037456349.1">
    <property type="nucleotide sequence ID" value="NZ_AVFL01000016.1"/>
</dbReference>
<evidence type="ECO:0000256" key="1">
    <source>
        <dbReference type="SAM" id="Phobius"/>
    </source>
</evidence>
<dbReference type="EMBL" id="AVFL01000016">
    <property type="protein sequence ID" value="EWY38739.1"/>
    <property type="molecule type" value="Genomic_DNA"/>
</dbReference>
<name>W9GY67_9PROT</name>
<organism evidence="3 4">
    <name type="scientific">Skermanella stibiiresistens SB22</name>
    <dbReference type="NCBI Taxonomy" id="1385369"/>
    <lineage>
        <taxon>Bacteria</taxon>
        <taxon>Pseudomonadati</taxon>
        <taxon>Pseudomonadota</taxon>
        <taxon>Alphaproteobacteria</taxon>
        <taxon>Rhodospirillales</taxon>
        <taxon>Azospirillaceae</taxon>
        <taxon>Skermanella</taxon>
    </lineage>
</organism>
<evidence type="ECO:0000259" key="2">
    <source>
        <dbReference type="Pfam" id="PF01048"/>
    </source>
</evidence>
<dbReference type="Proteomes" id="UP000019486">
    <property type="component" value="Unassembled WGS sequence"/>
</dbReference>
<dbReference type="SUPFAM" id="SSF53167">
    <property type="entry name" value="Purine and uridine phosphorylases"/>
    <property type="match status" value="1"/>
</dbReference>
<protein>
    <submittedName>
        <fullName evidence="3">Hopanoid-associated phosphorylase</fullName>
    </submittedName>
</protein>
<proteinExistence type="predicted"/>
<dbReference type="InterPro" id="IPR035994">
    <property type="entry name" value="Nucleoside_phosphorylase_sf"/>
</dbReference>
<dbReference type="AlphaFoldDB" id="W9GY67"/>